<keyword evidence="2" id="KW-0808">Transferase</keyword>
<keyword evidence="3 5" id="KW-0418">Kinase</keyword>
<evidence type="ECO:0000256" key="2">
    <source>
        <dbReference type="ARBA" id="ARBA00022679"/>
    </source>
</evidence>
<reference evidence="5 6" key="1">
    <citation type="submission" date="2019-02" db="EMBL/GenBank/DDBJ databases">
        <title>Deep-cultivation of Planctomycetes and their phenomic and genomic characterization uncovers novel biology.</title>
        <authorList>
            <person name="Wiegand S."/>
            <person name="Jogler M."/>
            <person name="Boedeker C."/>
            <person name="Pinto D."/>
            <person name="Vollmers J."/>
            <person name="Rivas-Marin E."/>
            <person name="Kohn T."/>
            <person name="Peeters S.H."/>
            <person name="Heuer A."/>
            <person name="Rast P."/>
            <person name="Oberbeckmann S."/>
            <person name="Bunk B."/>
            <person name="Jeske O."/>
            <person name="Meyerdierks A."/>
            <person name="Storesund J.E."/>
            <person name="Kallscheuer N."/>
            <person name="Luecker S."/>
            <person name="Lage O.M."/>
            <person name="Pohl T."/>
            <person name="Merkel B.J."/>
            <person name="Hornburger P."/>
            <person name="Mueller R.-W."/>
            <person name="Bruemmer F."/>
            <person name="Labrenz M."/>
            <person name="Spormann A.M."/>
            <person name="Op Den Camp H."/>
            <person name="Overmann J."/>
            <person name="Amann R."/>
            <person name="Jetten M.S.M."/>
            <person name="Mascher T."/>
            <person name="Medema M.H."/>
            <person name="Devos D.P."/>
            <person name="Kaster A.-K."/>
            <person name="Ovreas L."/>
            <person name="Rohde M."/>
            <person name="Galperin M.Y."/>
            <person name="Jogler C."/>
        </authorList>
    </citation>
    <scope>NUCLEOTIDE SEQUENCE [LARGE SCALE GENOMIC DNA]</scope>
    <source>
        <strain evidence="5 6">Pla22</strain>
    </source>
</reference>
<dbReference type="InterPro" id="IPR022300">
    <property type="entry name" value="PPK2-rel_1"/>
</dbReference>
<dbReference type="GO" id="GO:0008976">
    <property type="term" value="F:polyphosphate kinase activity"/>
    <property type="evidence" value="ECO:0007669"/>
    <property type="project" value="InterPro"/>
</dbReference>
<dbReference type="NCBIfam" id="TIGR03709">
    <property type="entry name" value="PPK2_rel_1"/>
    <property type="match status" value="1"/>
</dbReference>
<organism evidence="5 6">
    <name type="scientific">Rubripirellula amarantea</name>
    <dbReference type="NCBI Taxonomy" id="2527999"/>
    <lineage>
        <taxon>Bacteria</taxon>
        <taxon>Pseudomonadati</taxon>
        <taxon>Planctomycetota</taxon>
        <taxon>Planctomycetia</taxon>
        <taxon>Pirellulales</taxon>
        <taxon>Pirellulaceae</taxon>
        <taxon>Rubripirellula</taxon>
    </lineage>
</organism>
<dbReference type="AlphaFoldDB" id="A0A5C5WEI1"/>
<name>A0A5C5WEI1_9BACT</name>
<accession>A0A5C5WEI1</accession>
<dbReference type="InterPro" id="IPR016898">
    <property type="entry name" value="Polyphosphate_phosphotransfera"/>
</dbReference>
<dbReference type="SUPFAM" id="SSF52540">
    <property type="entry name" value="P-loop containing nucleoside triphosphate hydrolases"/>
    <property type="match status" value="1"/>
</dbReference>
<evidence type="ECO:0000256" key="3">
    <source>
        <dbReference type="ARBA" id="ARBA00022777"/>
    </source>
</evidence>
<dbReference type="InterPro" id="IPR027417">
    <property type="entry name" value="P-loop_NTPase"/>
</dbReference>
<dbReference type="PANTHER" id="PTHR34383:SF3">
    <property type="entry name" value="POLYPHOSPHATE:AMP PHOSPHOTRANSFERASE"/>
    <property type="match status" value="1"/>
</dbReference>
<dbReference type="Pfam" id="PF03976">
    <property type="entry name" value="PPK2"/>
    <property type="match status" value="1"/>
</dbReference>
<dbReference type="Gene3D" id="3.40.50.300">
    <property type="entry name" value="P-loop containing nucleotide triphosphate hydrolases"/>
    <property type="match status" value="1"/>
</dbReference>
<keyword evidence="6" id="KW-1185">Reference proteome</keyword>
<evidence type="ECO:0000256" key="1">
    <source>
        <dbReference type="ARBA" id="ARBA00009924"/>
    </source>
</evidence>
<proteinExistence type="inferred from homology"/>
<dbReference type="PIRSF" id="PIRSF028756">
    <property type="entry name" value="PPK2_prd"/>
    <property type="match status" value="1"/>
</dbReference>
<dbReference type="RefSeq" id="WP_242632214.1">
    <property type="nucleotide sequence ID" value="NZ_SJPI01000003.1"/>
</dbReference>
<comment type="similarity">
    <text evidence="1">Belongs to the polyphosphate kinase 2 (PPK2) family. Class I subfamily.</text>
</comment>
<dbReference type="Proteomes" id="UP000316598">
    <property type="component" value="Unassembled WGS sequence"/>
</dbReference>
<comment type="caution">
    <text evidence="5">The sequence shown here is derived from an EMBL/GenBank/DDBJ whole genome shotgun (WGS) entry which is preliminary data.</text>
</comment>
<protein>
    <submittedName>
        <fullName evidence="5">Polyphosphate kinase 2 (PPK2)</fullName>
    </submittedName>
</protein>
<dbReference type="GO" id="GO:0006797">
    <property type="term" value="P:polyphosphate metabolic process"/>
    <property type="evidence" value="ECO:0007669"/>
    <property type="project" value="InterPro"/>
</dbReference>
<evidence type="ECO:0000313" key="6">
    <source>
        <dbReference type="Proteomes" id="UP000316598"/>
    </source>
</evidence>
<evidence type="ECO:0000313" key="5">
    <source>
        <dbReference type="EMBL" id="TWT49144.1"/>
    </source>
</evidence>
<dbReference type="EMBL" id="SJPI01000003">
    <property type="protein sequence ID" value="TWT49144.1"/>
    <property type="molecule type" value="Genomic_DNA"/>
</dbReference>
<evidence type="ECO:0000259" key="4">
    <source>
        <dbReference type="Pfam" id="PF03976"/>
    </source>
</evidence>
<dbReference type="PANTHER" id="PTHR34383">
    <property type="entry name" value="POLYPHOSPHATE:AMP PHOSPHOTRANSFERASE-RELATED"/>
    <property type="match status" value="1"/>
</dbReference>
<dbReference type="InterPro" id="IPR022488">
    <property type="entry name" value="PPK2-related"/>
</dbReference>
<feature type="domain" description="Polyphosphate kinase-2-related" evidence="4">
    <location>
        <begin position="53"/>
        <end position="277"/>
    </location>
</feature>
<sequence length="303" mass="35107">MAFAAPYILNSYILDSSATSTSMDFIKRHQIRPGDKLQLKSVDTRESGPFNGKDDAKEFTAEANQAIRDLQYRMFVEDKQSLLVVLQAPDAAGKDGLIRKVLGRMNPQGCRTYPFKVPTSEELSHDFLWRIHKCTPAKGMVSVFNRSHYEDVLVVRVEDIVPKKVWNQRFDIINHFEENLSLAGTKILKFYLHISPEEQLARFGKRLENPDKHWKLNLGDYAARDKWNAYREAYEDAIEKCNSDAAPWFVIPADHKWYRDASVAGIVRQTLEKMNPQMPKVDVDLDEVRTLYERELAEIRDKR</sequence>
<gene>
    <name evidence="5" type="ORF">Pla22_43360</name>
</gene>